<dbReference type="AlphaFoldDB" id="C6BVQ0"/>
<name>C6BVQ0_MARSD</name>
<feature type="binding site" evidence="9">
    <location>
        <begin position="247"/>
        <end position="250"/>
    </location>
    <ligand>
        <name>GTP</name>
        <dbReference type="ChEBI" id="CHEBI:37565"/>
    </ligand>
</feature>
<dbReference type="CDD" id="cd18539">
    <property type="entry name" value="SRP_G"/>
    <property type="match status" value="1"/>
</dbReference>
<dbReference type="SMART" id="SM00963">
    <property type="entry name" value="SRP54_N"/>
    <property type="match status" value="1"/>
</dbReference>
<sequence>MFDSLSDRLSEAFKNFKGQGRLDEKNIQAGLREVRLALLEADVNYKVVKDFVEKVKERALGQEVQKSLSPGQQVIKVVNDELTELLGGEQEGLQLTKGKLSKIMMVGLQGSGKTTSSAKIALYLRRKKFKPYLVPADVYRPAAIDQLHVLAKQLDMPAYPSTTEMNPVDICRDAMVKAEEAGCDVLLFDTAGRLHIDEPLMEELSSIKEHCSPDEILFVADAMTGQDAVNVASTFDDKLDVTGVVLTKMDGDARGGAALSIKSVTGKSVKFVGVGEKLSELELFYPDRAASRILGMGDVLSLIEKAQSVMDEGEAEKLTEKFRKAEFDLEDFRTQMRRMKKIGSMGSIMKMIPGLGGLTKQLGDMEIPDKELNRIEAIISSMTMQERRQPKLINPSRRQRIAKGSGVKLEEVNQMLKNFEQMSKMMKKMMGGKGGKGKMPKMPNLPGMPGLGGGAGMPGMPGMEGLEGMEGMGGMPQPSKAKSKKTLQARKKKKLKKQTRKKKKK</sequence>
<dbReference type="Proteomes" id="UP000002601">
    <property type="component" value="Chromosome"/>
</dbReference>
<dbReference type="STRING" id="526222.Desal_0194"/>
<dbReference type="SMART" id="SM00382">
    <property type="entry name" value="AAA"/>
    <property type="match status" value="1"/>
</dbReference>
<dbReference type="GO" id="GO:0005525">
    <property type="term" value="F:GTP binding"/>
    <property type="evidence" value="ECO:0007669"/>
    <property type="project" value="UniProtKB-UniRule"/>
</dbReference>
<dbReference type="InterPro" id="IPR027417">
    <property type="entry name" value="P-loop_NTPase"/>
</dbReference>
<dbReference type="Gene3D" id="1.20.120.140">
    <property type="entry name" value="Signal recognition particle SRP54, nucleotide-binding domain"/>
    <property type="match status" value="1"/>
</dbReference>
<feature type="region of interest" description="Disordered" evidence="10">
    <location>
        <begin position="460"/>
        <end position="505"/>
    </location>
</feature>
<dbReference type="PANTHER" id="PTHR11564">
    <property type="entry name" value="SIGNAL RECOGNITION PARTICLE 54K PROTEIN SRP54"/>
    <property type="match status" value="1"/>
</dbReference>
<comment type="subcellular location">
    <subcellularLocation>
        <location evidence="9">Cytoplasm</location>
    </subcellularLocation>
    <text evidence="9">The SRP-RNC complex is targeted to the cytoplasmic membrane.</text>
</comment>
<comment type="function">
    <text evidence="9">Involved in targeting and insertion of nascent membrane proteins into the cytoplasmic membrane. Binds to the hydrophobic signal sequence of the ribosome-nascent chain (RNC) as it emerges from the ribosomes. The SRP-RNC complex is then targeted to the cytoplasmic membrane where it interacts with the SRP receptor FtsY.</text>
</comment>
<reference evidence="14 15" key="1">
    <citation type="submission" date="2009-06" db="EMBL/GenBank/DDBJ databases">
        <title>Complete sequence of Desulfovibrio salexigens DSM 2638.</title>
        <authorList>
            <consortium name="US DOE Joint Genome Institute"/>
            <person name="Lucas S."/>
            <person name="Copeland A."/>
            <person name="Lapidus A."/>
            <person name="Glavina del Rio T."/>
            <person name="Tice H."/>
            <person name="Bruce D."/>
            <person name="Goodwin L."/>
            <person name="Pitluck S."/>
            <person name="Munk A.C."/>
            <person name="Brettin T."/>
            <person name="Detter J.C."/>
            <person name="Han C."/>
            <person name="Tapia R."/>
            <person name="Larimer F."/>
            <person name="Land M."/>
            <person name="Hauser L."/>
            <person name="Kyrpides N."/>
            <person name="Anderson I."/>
            <person name="Wall J.D."/>
            <person name="Arkin A.P."/>
            <person name="Dehal P."/>
            <person name="Chivian D."/>
            <person name="Giles B."/>
            <person name="Hazen T.C."/>
        </authorList>
    </citation>
    <scope>NUCLEOTIDE SEQUENCE [LARGE SCALE GENOMIC DNA]</scope>
    <source>
        <strain evidence="15">ATCC 14822 / DSM 2638 / NCIMB 8403 / VKM B-1763</strain>
    </source>
</reference>
<feature type="compositionally biased region" description="Basic residues" evidence="10">
    <location>
        <begin position="481"/>
        <end position="505"/>
    </location>
</feature>
<dbReference type="Pfam" id="PF02881">
    <property type="entry name" value="SRP54_N"/>
    <property type="match status" value="1"/>
</dbReference>
<keyword evidence="15" id="KW-1185">Reference proteome</keyword>
<dbReference type="NCBIfam" id="TIGR00959">
    <property type="entry name" value="ffh"/>
    <property type="match status" value="1"/>
</dbReference>
<proteinExistence type="inferred from homology"/>
<dbReference type="GO" id="GO:0006614">
    <property type="term" value="P:SRP-dependent cotranslational protein targeting to membrane"/>
    <property type="evidence" value="ECO:0007669"/>
    <property type="project" value="InterPro"/>
</dbReference>
<dbReference type="EMBL" id="CP001649">
    <property type="protein sequence ID" value="ACS78264.1"/>
    <property type="molecule type" value="Genomic_DNA"/>
</dbReference>
<dbReference type="GO" id="GO:0048500">
    <property type="term" value="C:signal recognition particle"/>
    <property type="evidence" value="ECO:0007669"/>
    <property type="project" value="UniProtKB-UniRule"/>
</dbReference>
<dbReference type="HOGENOM" id="CLU_009301_6_0_7"/>
<keyword evidence="9" id="KW-0963">Cytoplasm</keyword>
<dbReference type="HAMAP" id="MF_00306">
    <property type="entry name" value="SRP54"/>
    <property type="match status" value="1"/>
</dbReference>
<evidence type="ECO:0000256" key="9">
    <source>
        <dbReference type="HAMAP-Rule" id="MF_00306"/>
    </source>
</evidence>
<comment type="subunit">
    <text evidence="9">Part of the signal recognition particle protein translocation system, which is composed of SRP and FtsY.</text>
</comment>
<keyword evidence="5 9" id="KW-0342">GTP-binding</keyword>
<evidence type="ECO:0000256" key="1">
    <source>
        <dbReference type="ARBA" id="ARBA00005450"/>
    </source>
</evidence>
<dbReference type="SUPFAM" id="SSF52540">
    <property type="entry name" value="P-loop containing nucleoside triphosphate hydrolases"/>
    <property type="match status" value="1"/>
</dbReference>
<keyword evidence="6 9" id="KW-0733">Signal recognition particle</keyword>
<feature type="domain" description="Signal recognition particle SRP54 helical bundle" evidence="13">
    <location>
        <begin position="1"/>
        <end position="86"/>
    </location>
</feature>
<dbReference type="Gene3D" id="3.40.50.300">
    <property type="entry name" value="P-loop containing nucleotide triphosphate hydrolases"/>
    <property type="match status" value="1"/>
</dbReference>
<dbReference type="InterPro" id="IPR004780">
    <property type="entry name" value="SRP"/>
</dbReference>
<evidence type="ECO:0000259" key="12">
    <source>
        <dbReference type="SMART" id="SM00962"/>
    </source>
</evidence>
<comment type="domain">
    <text evidence="9">Composed of three domains: the N-terminal N domain, which is responsible for interactions with the ribosome, the central G domain, which binds GTP, and the C-terminal M domain, which binds the RNA and the signal sequence of the RNC.</text>
</comment>
<dbReference type="FunFam" id="3.40.50.300:FF:000022">
    <property type="entry name" value="Signal recognition particle 54 kDa subunit"/>
    <property type="match status" value="1"/>
</dbReference>
<evidence type="ECO:0000256" key="6">
    <source>
        <dbReference type="ARBA" id="ARBA00023135"/>
    </source>
</evidence>
<dbReference type="SUPFAM" id="SSF47446">
    <property type="entry name" value="Signal peptide-binding domain"/>
    <property type="match status" value="1"/>
</dbReference>
<feature type="binding site" evidence="9">
    <location>
        <begin position="107"/>
        <end position="114"/>
    </location>
    <ligand>
        <name>GTP</name>
        <dbReference type="ChEBI" id="CHEBI:37565"/>
    </ligand>
</feature>
<comment type="catalytic activity">
    <reaction evidence="8 9">
        <text>GTP + H2O = GDP + phosphate + H(+)</text>
        <dbReference type="Rhea" id="RHEA:19669"/>
        <dbReference type="ChEBI" id="CHEBI:15377"/>
        <dbReference type="ChEBI" id="CHEBI:15378"/>
        <dbReference type="ChEBI" id="CHEBI:37565"/>
        <dbReference type="ChEBI" id="CHEBI:43474"/>
        <dbReference type="ChEBI" id="CHEBI:58189"/>
        <dbReference type="EC" id="3.6.5.4"/>
    </reaction>
</comment>
<organism evidence="14 15">
    <name type="scientific">Maridesulfovibrio salexigens (strain ATCC 14822 / DSM 2638 / NCIMB 8403 / VKM B-1763)</name>
    <name type="common">Desulfovibrio salexigens</name>
    <dbReference type="NCBI Taxonomy" id="526222"/>
    <lineage>
        <taxon>Bacteria</taxon>
        <taxon>Pseudomonadati</taxon>
        <taxon>Thermodesulfobacteriota</taxon>
        <taxon>Desulfovibrionia</taxon>
        <taxon>Desulfovibrionales</taxon>
        <taxon>Desulfovibrionaceae</taxon>
        <taxon>Maridesulfovibrio</taxon>
    </lineage>
</organism>
<dbReference type="InterPro" id="IPR004125">
    <property type="entry name" value="Signal_recog_particle_SRP54_M"/>
</dbReference>
<evidence type="ECO:0000256" key="7">
    <source>
        <dbReference type="ARBA" id="ARBA00023274"/>
    </source>
</evidence>
<evidence type="ECO:0000259" key="11">
    <source>
        <dbReference type="SMART" id="SM00382"/>
    </source>
</evidence>
<evidence type="ECO:0000256" key="8">
    <source>
        <dbReference type="ARBA" id="ARBA00048027"/>
    </source>
</evidence>
<evidence type="ECO:0000256" key="5">
    <source>
        <dbReference type="ARBA" id="ARBA00023134"/>
    </source>
</evidence>
<protein>
    <recommendedName>
        <fullName evidence="9">Signal recognition particle protein</fullName>
        <ecNumber evidence="9">3.6.5.4</ecNumber>
    </recommendedName>
    <alternativeName>
        <fullName evidence="9">Fifty-four homolog</fullName>
    </alternativeName>
</protein>
<dbReference type="Pfam" id="PF00448">
    <property type="entry name" value="SRP54"/>
    <property type="match status" value="1"/>
</dbReference>
<keyword evidence="7 9" id="KW-0687">Ribonucleoprotein</keyword>
<dbReference type="InterPro" id="IPR000897">
    <property type="entry name" value="SRP54_GTPase_dom"/>
</dbReference>
<feature type="domain" description="AAA+ ATPase" evidence="11">
    <location>
        <begin position="99"/>
        <end position="246"/>
    </location>
</feature>
<dbReference type="InterPro" id="IPR042101">
    <property type="entry name" value="SRP54_N_sf"/>
</dbReference>
<dbReference type="InterPro" id="IPR003593">
    <property type="entry name" value="AAA+_ATPase"/>
</dbReference>
<evidence type="ECO:0000313" key="15">
    <source>
        <dbReference type="Proteomes" id="UP000002601"/>
    </source>
</evidence>
<gene>
    <name evidence="9" type="primary">ffh</name>
    <name evidence="14" type="ordered locus">Desal_0194</name>
</gene>
<accession>C6BVQ0</accession>
<evidence type="ECO:0000256" key="3">
    <source>
        <dbReference type="ARBA" id="ARBA00022801"/>
    </source>
</evidence>
<evidence type="ECO:0000256" key="2">
    <source>
        <dbReference type="ARBA" id="ARBA00022741"/>
    </source>
</evidence>
<evidence type="ECO:0000256" key="4">
    <source>
        <dbReference type="ARBA" id="ARBA00022884"/>
    </source>
</evidence>
<keyword evidence="2 9" id="KW-0547">Nucleotide-binding</keyword>
<dbReference type="InterPro" id="IPR022941">
    <property type="entry name" value="SRP54"/>
</dbReference>
<dbReference type="SMART" id="SM00962">
    <property type="entry name" value="SRP54"/>
    <property type="match status" value="1"/>
</dbReference>
<comment type="similarity">
    <text evidence="1 9">Belongs to the GTP-binding SRP family. SRP54 subfamily.</text>
</comment>
<dbReference type="OrthoDB" id="9804720at2"/>
<keyword evidence="4 9" id="KW-0694">RNA-binding</keyword>
<dbReference type="Pfam" id="PF02978">
    <property type="entry name" value="SRP_SPB"/>
    <property type="match status" value="1"/>
</dbReference>
<dbReference type="KEGG" id="dsa:Desal_0194"/>
<dbReference type="InterPro" id="IPR013822">
    <property type="entry name" value="Signal_recog_particl_SRP54_hlx"/>
</dbReference>
<keyword evidence="3 9" id="KW-0378">Hydrolase</keyword>
<dbReference type="eggNOG" id="COG0541">
    <property type="taxonomic scope" value="Bacteria"/>
</dbReference>
<dbReference type="Gene3D" id="1.10.260.30">
    <property type="entry name" value="Signal recognition particle, SRP54 subunit, M-domain"/>
    <property type="match status" value="1"/>
</dbReference>
<feature type="domain" description="SRP54-type proteins GTP-binding" evidence="12">
    <location>
        <begin position="100"/>
        <end position="295"/>
    </location>
</feature>
<dbReference type="PANTHER" id="PTHR11564:SF5">
    <property type="entry name" value="SIGNAL RECOGNITION PARTICLE SUBUNIT SRP54"/>
    <property type="match status" value="1"/>
</dbReference>
<dbReference type="GO" id="GO:0003924">
    <property type="term" value="F:GTPase activity"/>
    <property type="evidence" value="ECO:0007669"/>
    <property type="project" value="UniProtKB-UniRule"/>
</dbReference>
<feature type="binding site" evidence="9">
    <location>
        <begin position="189"/>
        <end position="193"/>
    </location>
    <ligand>
        <name>GTP</name>
        <dbReference type="ChEBI" id="CHEBI:37565"/>
    </ligand>
</feature>
<dbReference type="InterPro" id="IPR036891">
    <property type="entry name" value="Signal_recog_part_SRP54_M_sf"/>
</dbReference>
<evidence type="ECO:0000256" key="10">
    <source>
        <dbReference type="SAM" id="MobiDB-lite"/>
    </source>
</evidence>
<evidence type="ECO:0000259" key="13">
    <source>
        <dbReference type="SMART" id="SM00963"/>
    </source>
</evidence>
<dbReference type="GO" id="GO:0008312">
    <property type="term" value="F:7S RNA binding"/>
    <property type="evidence" value="ECO:0007669"/>
    <property type="project" value="InterPro"/>
</dbReference>
<dbReference type="EC" id="3.6.5.4" evidence="9"/>
<evidence type="ECO:0000313" key="14">
    <source>
        <dbReference type="EMBL" id="ACS78264.1"/>
    </source>
</evidence>
<dbReference type="RefSeq" id="WP_012765790.1">
    <property type="nucleotide sequence ID" value="NC_012881.1"/>
</dbReference>